<dbReference type="Pfam" id="PF25597">
    <property type="entry name" value="SH3_retrovirus"/>
    <property type="match status" value="1"/>
</dbReference>
<evidence type="ECO:0000259" key="2">
    <source>
        <dbReference type="Pfam" id="PF25597"/>
    </source>
</evidence>
<dbReference type="Proteomes" id="UP000288805">
    <property type="component" value="Unassembled WGS sequence"/>
</dbReference>
<feature type="domain" description="Retroviral polymerase SH3-like" evidence="2">
    <location>
        <begin position="376"/>
        <end position="435"/>
    </location>
</feature>
<evidence type="ECO:0000313" key="3">
    <source>
        <dbReference type="EMBL" id="RVW25362.1"/>
    </source>
</evidence>
<dbReference type="InterPro" id="IPR057670">
    <property type="entry name" value="SH3_retrovirus"/>
</dbReference>
<dbReference type="InterPro" id="IPR012337">
    <property type="entry name" value="RNaseH-like_sf"/>
</dbReference>
<feature type="domain" description="Reverse transcriptase Ty1/copia-type" evidence="1">
    <location>
        <begin position="551"/>
        <end position="610"/>
    </location>
</feature>
<protein>
    <submittedName>
        <fullName evidence="3">Retrovirus-related Pol polyprotein from transposon RE1</fullName>
    </submittedName>
</protein>
<dbReference type="PANTHER" id="PTHR11439:SF497">
    <property type="entry name" value="CYSTEINE-RICH RLK (RECEPTOR-LIKE PROTEIN KINASE) 8"/>
    <property type="match status" value="1"/>
</dbReference>
<evidence type="ECO:0000313" key="4">
    <source>
        <dbReference type="Proteomes" id="UP000288805"/>
    </source>
</evidence>
<dbReference type="Gene3D" id="3.30.420.10">
    <property type="entry name" value="Ribonuclease H-like superfamily/Ribonuclease H"/>
    <property type="match status" value="1"/>
</dbReference>
<comment type="caution">
    <text evidence="3">The sequence shown here is derived from an EMBL/GenBank/DDBJ whole genome shotgun (WGS) entry which is preliminary data.</text>
</comment>
<dbReference type="InterPro" id="IPR036397">
    <property type="entry name" value="RNaseH_sf"/>
</dbReference>
<dbReference type="Pfam" id="PF07727">
    <property type="entry name" value="RVT_2"/>
    <property type="match status" value="2"/>
</dbReference>
<name>A0A438CQ80_VITVI</name>
<gene>
    <name evidence="3" type="primary">RE1_3147</name>
    <name evidence="3" type="ORF">CK203_108188</name>
</gene>
<reference evidence="3 4" key="1">
    <citation type="journal article" date="2018" name="PLoS Genet.">
        <title>Population sequencing reveals clonal diversity and ancestral inbreeding in the grapevine cultivar Chardonnay.</title>
        <authorList>
            <person name="Roach M.J."/>
            <person name="Johnson D.L."/>
            <person name="Bohlmann J."/>
            <person name="van Vuuren H.J."/>
            <person name="Jones S.J."/>
            <person name="Pretorius I.S."/>
            <person name="Schmidt S.A."/>
            <person name="Borneman A.R."/>
        </authorList>
    </citation>
    <scope>NUCLEOTIDE SEQUENCE [LARGE SCALE GENOMIC DNA]</scope>
    <source>
        <strain evidence="4">cv. Chardonnay</strain>
        <tissue evidence="3">Leaf</tissue>
    </source>
</reference>
<proteinExistence type="predicted"/>
<dbReference type="SUPFAM" id="SSF53098">
    <property type="entry name" value="Ribonuclease H-like"/>
    <property type="match status" value="1"/>
</dbReference>
<accession>A0A438CQ80</accession>
<feature type="domain" description="Reverse transcriptase Ty1/copia-type" evidence="1">
    <location>
        <begin position="617"/>
        <end position="697"/>
    </location>
</feature>
<dbReference type="InterPro" id="IPR013103">
    <property type="entry name" value="RVT_2"/>
</dbReference>
<dbReference type="CDD" id="cd09272">
    <property type="entry name" value="RNase_HI_RT_Ty1"/>
    <property type="match status" value="1"/>
</dbReference>
<dbReference type="InterPro" id="IPR043502">
    <property type="entry name" value="DNA/RNA_pol_sf"/>
</dbReference>
<evidence type="ECO:0000259" key="1">
    <source>
        <dbReference type="Pfam" id="PF07727"/>
    </source>
</evidence>
<dbReference type="SUPFAM" id="SSF56672">
    <property type="entry name" value="DNA/RNA polymerases"/>
    <property type="match status" value="1"/>
</dbReference>
<dbReference type="GO" id="GO:0003676">
    <property type="term" value="F:nucleic acid binding"/>
    <property type="evidence" value="ECO:0007669"/>
    <property type="project" value="InterPro"/>
</dbReference>
<dbReference type="AlphaFoldDB" id="A0A438CQ80"/>
<dbReference type="EMBL" id="QGNW01002098">
    <property type="protein sequence ID" value="RVW25362.1"/>
    <property type="molecule type" value="Genomic_DNA"/>
</dbReference>
<organism evidence="3 4">
    <name type="scientific">Vitis vinifera</name>
    <name type="common">Grape</name>
    <dbReference type="NCBI Taxonomy" id="29760"/>
    <lineage>
        <taxon>Eukaryota</taxon>
        <taxon>Viridiplantae</taxon>
        <taxon>Streptophyta</taxon>
        <taxon>Embryophyta</taxon>
        <taxon>Tracheophyta</taxon>
        <taxon>Spermatophyta</taxon>
        <taxon>Magnoliopsida</taxon>
        <taxon>eudicotyledons</taxon>
        <taxon>Gunneridae</taxon>
        <taxon>Pentapetalae</taxon>
        <taxon>rosids</taxon>
        <taxon>Vitales</taxon>
        <taxon>Vitaceae</taxon>
        <taxon>Viteae</taxon>
        <taxon>Vitis</taxon>
    </lineage>
</organism>
<dbReference type="PANTHER" id="PTHR11439">
    <property type="entry name" value="GAG-POL-RELATED RETROTRANSPOSON"/>
    <property type="match status" value="1"/>
</dbReference>
<sequence length="916" mass="103188">MTWILSSVEPHLVLNLRPYKTVAAMWNYLHTVYNQDNSARSFQLEYEMANFTHGSTAYHASTGASSSTALLAASLVVLIHVPTALANPTLTPEMVQQMIIFAFSAFGLVGNHTIFSKPWYFDSRASKHMTNTILSLSNVRNYDGNLKINTTDGSSLPNNVAGDLSSSLTVVFVSPDLSTNLLFVGQLVDNNCNVHFSRSSCVVQDQVSGKMIAKGPKVGRLFPLHVSPSTIIPSFPLLSFACNVVGSRHKMWHRRLGHPNSDCFLELIETQFPASIKVLCSDSSGEYMSNEFQDFLQSKGIISQCSCPSTPQQNDVADRKNRHLLDVVRTLLLDEALSTVVHLINRLPSSMINHVSPFSKLFGHSLLYSDLRTFGCVRFVHLPTHEQHKLIAQSIKCAFLGYAIPHKGYVCYDPHARRIRVSRNVIFFENQYFFPSHVKLPSAFVFLLPNFFESPTIVERFKPGFVYERHSRYESNSTSSVPPFDLDLTPDPALASTTLRRSTRLSRPLDWPWNMSVGKMQCKQNFKHLRRIILGILFLVLLQSNLLGKYGVDYEETFAPVAKMTTVRTILAIVASQSWQLHQMDVKNVFLHGDLQEEIYMKLPSSMTNSSPHDIFLLLVYVDDIIITGTACGLITKLQQLLHTTFHMKDLRQLTYFLGFEVYHQASGIFVNQHKYIQDLITLLGLEDTSSVDTPMEVSQFMTSPRHLHLDAVRRIIRYLRGSPTRGLFFPIGSSLQLVAYSDADWARCQDTRRSTTGRVSCMSTACSEIVWLRDLLEELGFPHTTSTPLHANNTSAIRIATNPVFHEHTKHIEVDCHSIRDTLESRVTSLSHISFDLQVADIFTKALTRQQHQFLVGKLLLAYSEKRMKDSCNLCLKVLEKKQVSCGMAAVQERLFLAAISELPIAVTGYITVPQ</sequence>